<keyword evidence="2" id="KW-1185">Reference proteome</keyword>
<accession>A0A5D2ISL3</accession>
<protein>
    <submittedName>
        <fullName evidence="1">Uncharacterized protein</fullName>
    </submittedName>
</protein>
<evidence type="ECO:0000313" key="1">
    <source>
        <dbReference type="EMBL" id="TYH45069.1"/>
    </source>
</evidence>
<dbReference type="Proteomes" id="UP000322667">
    <property type="component" value="Chromosome D11"/>
</dbReference>
<name>A0A5D2ISL3_GOSTO</name>
<organism evidence="1 2">
    <name type="scientific">Gossypium tomentosum</name>
    <name type="common">Hawaiian cotton</name>
    <name type="synonym">Gossypium sandvicense</name>
    <dbReference type="NCBI Taxonomy" id="34277"/>
    <lineage>
        <taxon>Eukaryota</taxon>
        <taxon>Viridiplantae</taxon>
        <taxon>Streptophyta</taxon>
        <taxon>Embryophyta</taxon>
        <taxon>Tracheophyta</taxon>
        <taxon>Spermatophyta</taxon>
        <taxon>Magnoliopsida</taxon>
        <taxon>eudicotyledons</taxon>
        <taxon>Gunneridae</taxon>
        <taxon>Pentapetalae</taxon>
        <taxon>rosids</taxon>
        <taxon>malvids</taxon>
        <taxon>Malvales</taxon>
        <taxon>Malvaceae</taxon>
        <taxon>Malvoideae</taxon>
        <taxon>Gossypium</taxon>
    </lineage>
</organism>
<sequence length="52" mass="5794">MSDQITTKRGRSPTTLATVHGRQTCAAWKKNVRRAAISARRLFAAAVLRRRG</sequence>
<proteinExistence type="predicted"/>
<evidence type="ECO:0000313" key="2">
    <source>
        <dbReference type="Proteomes" id="UP000322667"/>
    </source>
</evidence>
<dbReference type="EMBL" id="CM017633">
    <property type="protein sequence ID" value="TYH45069.1"/>
    <property type="molecule type" value="Genomic_DNA"/>
</dbReference>
<gene>
    <name evidence="1" type="ORF">ES332_D11G238500v1</name>
</gene>
<reference evidence="1 2" key="1">
    <citation type="submission" date="2019-07" db="EMBL/GenBank/DDBJ databases">
        <title>WGS assembly of Gossypium tomentosum.</title>
        <authorList>
            <person name="Chen Z.J."/>
            <person name="Sreedasyam A."/>
            <person name="Ando A."/>
            <person name="Song Q."/>
            <person name="De L."/>
            <person name="Hulse-Kemp A."/>
            <person name="Ding M."/>
            <person name="Ye W."/>
            <person name="Kirkbride R."/>
            <person name="Jenkins J."/>
            <person name="Plott C."/>
            <person name="Lovell J."/>
            <person name="Lin Y.-M."/>
            <person name="Vaughn R."/>
            <person name="Liu B."/>
            <person name="Li W."/>
            <person name="Simpson S."/>
            <person name="Scheffler B."/>
            <person name="Saski C."/>
            <person name="Grover C."/>
            <person name="Hu G."/>
            <person name="Conover J."/>
            <person name="Carlson J."/>
            <person name="Shu S."/>
            <person name="Boston L."/>
            <person name="Williams M."/>
            <person name="Peterson D."/>
            <person name="Mcgee K."/>
            <person name="Jones D."/>
            <person name="Wendel J."/>
            <person name="Stelly D."/>
            <person name="Grimwood J."/>
            <person name="Schmutz J."/>
        </authorList>
    </citation>
    <scope>NUCLEOTIDE SEQUENCE [LARGE SCALE GENOMIC DNA]</scope>
    <source>
        <strain evidence="1">7179.01</strain>
    </source>
</reference>
<dbReference type="AlphaFoldDB" id="A0A5D2ISL3"/>